<dbReference type="AlphaFoldDB" id="A0A4Y5SQR1"/>
<dbReference type="PIRSF" id="PIRSF002741">
    <property type="entry name" value="MppA"/>
    <property type="match status" value="1"/>
</dbReference>
<dbReference type="PANTHER" id="PTHR30290">
    <property type="entry name" value="PERIPLASMIC BINDING COMPONENT OF ABC TRANSPORTER"/>
    <property type="match status" value="1"/>
</dbReference>
<gene>
    <name evidence="6" type="ORF">E4191_16935</name>
</gene>
<comment type="similarity">
    <text evidence="2">Belongs to the bacterial solute-binding protein 5 family.</text>
</comment>
<dbReference type="Gene3D" id="3.40.190.10">
    <property type="entry name" value="Periplasmic binding protein-like II"/>
    <property type="match status" value="1"/>
</dbReference>
<dbReference type="GO" id="GO:0015833">
    <property type="term" value="P:peptide transport"/>
    <property type="evidence" value="ECO:0007669"/>
    <property type="project" value="TreeGrafter"/>
</dbReference>
<sequence length="515" mass="57727">MNKVITPLVLAAVLTAAPALAQQSGGTLNLVIQPEPPSLMMGLVQNGPTQMVAGDIYESLLRYDTDLQPMPSLAREWEVSEDGLTYTFHLQDGVTWHDGEAFTAHDVVFSADVFLRETHPRLRATLEYVDSIEAVDDATVVFTLTEPFGPFLGTFEAGTMPIIPRHIYEGTDFANNEMNNTPIGTGPFKFQEWRRGSFIHLVKNEDYYLDGRPYLDEVYYHVIPDGASRAVAYETGTVDVLHGGSVENFDVPRLSELPDTCVTEAGWEYFGPHSWMWMNNHEGPMADPNTRRAVMHALDREFALDALWNGLGKLATGPVSSSTRFYEPDTPSIAFDPELAREYLEQSSYDGETLQLLPLPYGETWQRWAEATRQNLIEVGFDVELVATDVAGWNQRVADWDFDLAFTYLYQYGDPALGVSRTYVESNIAKGSPWNNVAGYRNPEVDAKWDQAALSASDDERQTLYTEIQNTIVEDMPVAWLLELGFPTIHRCNVKDLVTTGIGINDGLRDAWIEQ</sequence>
<dbReference type="InterPro" id="IPR039424">
    <property type="entry name" value="SBP_5"/>
</dbReference>
<dbReference type="InterPro" id="IPR030678">
    <property type="entry name" value="Peptide/Ni-bd"/>
</dbReference>
<dbReference type="InterPro" id="IPR000914">
    <property type="entry name" value="SBP_5_dom"/>
</dbReference>
<feature type="signal peptide" evidence="4">
    <location>
        <begin position="1"/>
        <end position="21"/>
    </location>
</feature>
<protein>
    <submittedName>
        <fullName evidence="6">ABC transporter substrate-binding protein</fullName>
    </submittedName>
</protein>
<proteinExistence type="inferred from homology"/>
<dbReference type="GO" id="GO:0043190">
    <property type="term" value="C:ATP-binding cassette (ABC) transporter complex"/>
    <property type="evidence" value="ECO:0007669"/>
    <property type="project" value="InterPro"/>
</dbReference>
<evidence type="ECO:0000256" key="4">
    <source>
        <dbReference type="SAM" id="SignalP"/>
    </source>
</evidence>
<comment type="subcellular location">
    <subcellularLocation>
        <location evidence="1">Periplasm</location>
    </subcellularLocation>
</comment>
<reference evidence="7" key="1">
    <citation type="submission" date="2019-05" db="EMBL/GenBank/DDBJ databases">
        <title>Tamlana fucoidanivorans sp. nov., isolated from the surface of algae collected from Fujian province in China.</title>
        <authorList>
            <person name="Li J."/>
        </authorList>
    </citation>
    <scope>NUCLEOTIDE SEQUENCE [LARGE SCALE GENOMIC DNA]</scope>
    <source>
        <strain evidence="7">2251</strain>
        <plasmid evidence="7">unnamed6</plasmid>
    </source>
</reference>
<evidence type="ECO:0000256" key="2">
    <source>
        <dbReference type="ARBA" id="ARBA00005695"/>
    </source>
</evidence>
<organism evidence="6 7">
    <name type="scientific">Paracoccus liaowanqingii</name>
    <dbReference type="NCBI Taxonomy" id="2560053"/>
    <lineage>
        <taxon>Bacteria</taxon>
        <taxon>Pseudomonadati</taxon>
        <taxon>Pseudomonadota</taxon>
        <taxon>Alphaproteobacteria</taxon>
        <taxon>Rhodobacterales</taxon>
        <taxon>Paracoccaceae</taxon>
        <taxon>Paracoccus</taxon>
    </lineage>
</organism>
<dbReference type="KEGG" id="plia:E4191_16935"/>
<feature type="domain" description="Solute-binding protein family 5" evidence="5">
    <location>
        <begin position="69"/>
        <end position="422"/>
    </location>
</feature>
<dbReference type="Gene3D" id="3.10.105.10">
    <property type="entry name" value="Dipeptide-binding Protein, Domain 3"/>
    <property type="match status" value="1"/>
</dbReference>
<evidence type="ECO:0000313" key="7">
    <source>
        <dbReference type="Proteomes" id="UP000296374"/>
    </source>
</evidence>
<geneLocation type="plasmid" evidence="6 7">
    <name>unnamed6</name>
</geneLocation>
<dbReference type="CDD" id="cd08517">
    <property type="entry name" value="PBP2_NikA_DppA_OppA_like_13"/>
    <property type="match status" value="1"/>
</dbReference>
<dbReference type="EMBL" id="CP040760">
    <property type="protein sequence ID" value="QDA35842.1"/>
    <property type="molecule type" value="Genomic_DNA"/>
</dbReference>
<keyword evidence="3 4" id="KW-0732">Signal</keyword>
<dbReference type="SUPFAM" id="SSF53850">
    <property type="entry name" value="Periplasmic binding protein-like II"/>
    <property type="match status" value="1"/>
</dbReference>
<evidence type="ECO:0000256" key="1">
    <source>
        <dbReference type="ARBA" id="ARBA00004418"/>
    </source>
</evidence>
<dbReference type="GO" id="GO:1904680">
    <property type="term" value="F:peptide transmembrane transporter activity"/>
    <property type="evidence" value="ECO:0007669"/>
    <property type="project" value="TreeGrafter"/>
</dbReference>
<evidence type="ECO:0000256" key="3">
    <source>
        <dbReference type="ARBA" id="ARBA00022729"/>
    </source>
</evidence>
<evidence type="ECO:0000313" key="6">
    <source>
        <dbReference type="EMBL" id="QDA35842.1"/>
    </source>
</evidence>
<dbReference type="Proteomes" id="UP000296374">
    <property type="component" value="Plasmid unnamed6"/>
</dbReference>
<evidence type="ECO:0000259" key="5">
    <source>
        <dbReference type="Pfam" id="PF00496"/>
    </source>
</evidence>
<dbReference type="PANTHER" id="PTHR30290:SF38">
    <property type="entry name" value="D,D-DIPEPTIDE-BINDING PERIPLASMIC PROTEIN DDPA-RELATED"/>
    <property type="match status" value="1"/>
</dbReference>
<accession>A0A4Y5SQR1</accession>
<name>A0A4Y5SQR1_9RHOB</name>
<dbReference type="GO" id="GO:0030288">
    <property type="term" value="C:outer membrane-bounded periplasmic space"/>
    <property type="evidence" value="ECO:0007669"/>
    <property type="project" value="UniProtKB-ARBA"/>
</dbReference>
<dbReference type="Pfam" id="PF00496">
    <property type="entry name" value="SBP_bac_5"/>
    <property type="match status" value="1"/>
</dbReference>
<keyword evidence="6" id="KW-0614">Plasmid</keyword>
<feature type="chain" id="PRO_5021451878" evidence="4">
    <location>
        <begin position="22"/>
        <end position="515"/>
    </location>
</feature>